<accession>A0A934X5X6</accession>
<evidence type="ECO:0000256" key="1">
    <source>
        <dbReference type="ARBA" id="ARBA00023284"/>
    </source>
</evidence>
<dbReference type="Pfam" id="PF14561">
    <property type="entry name" value="TPR_20"/>
    <property type="match status" value="1"/>
</dbReference>
<dbReference type="Gene3D" id="3.40.30.10">
    <property type="entry name" value="Glutaredoxin"/>
    <property type="match status" value="1"/>
</dbReference>
<evidence type="ECO:0000313" key="4">
    <source>
        <dbReference type="Proteomes" id="UP000718281"/>
    </source>
</evidence>
<evidence type="ECO:0000313" key="3">
    <source>
        <dbReference type="EMBL" id="MBK6300848.1"/>
    </source>
</evidence>
<dbReference type="PANTHER" id="PTHR45663">
    <property type="entry name" value="GEO12009P1"/>
    <property type="match status" value="1"/>
</dbReference>
<dbReference type="InterPro" id="IPR036249">
    <property type="entry name" value="Thioredoxin-like_sf"/>
</dbReference>
<dbReference type="AlphaFoldDB" id="A0A934X5X6"/>
<keyword evidence="1" id="KW-0676">Redox-active center</keyword>
<dbReference type="SUPFAM" id="SSF52833">
    <property type="entry name" value="Thioredoxin-like"/>
    <property type="match status" value="1"/>
</dbReference>
<feature type="region of interest" description="Disordered" evidence="2">
    <location>
        <begin position="22"/>
        <end position="54"/>
    </location>
</feature>
<dbReference type="Proteomes" id="UP000718281">
    <property type="component" value="Unassembled WGS sequence"/>
</dbReference>
<dbReference type="EMBL" id="JADIXZ010000004">
    <property type="protein sequence ID" value="MBK6300848.1"/>
    <property type="molecule type" value="Genomic_DNA"/>
</dbReference>
<reference evidence="3 4" key="1">
    <citation type="submission" date="2020-10" db="EMBL/GenBank/DDBJ databases">
        <title>Connecting structure to function with the recovery of over 1000 high-quality activated sludge metagenome-assembled genomes encoding full-length rRNA genes using long-read sequencing.</title>
        <authorList>
            <person name="Singleton C.M."/>
            <person name="Petriglieri F."/>
            <person name="Kristensen J.M."/>
            <person name="Kirkegaard R.H."/>
            <person name="Michaelsen T.Y."/>
            <person name="Andersen M.H."/>
            <person name="Karst S.M."/>
            <person name="Dueholm M.S."/>
            <person name="Nielsen P.H."/>
            <person name="Albertsen M."/>
        </authorList>
    </citation>
    <scope>NUCLEOTIDE SEQUENCE [LARGE SCALE GENOMIC DNA]</scope>
    <source>
        <strain evidence="3">AalE_18-Q3-R2-46_BAT3C.188</strain>
    </source>
</reference>
<dbReference type="Gene3D" id="1.25.40.10">
    <property type="entry name" value="Tetratricopeptide repeat domain"/>
    <property type="match status" value="1"/>
</dbReference>
<comment type="caution">
    <text evidence="3">The sequence shown here is derived from an EMBL/GenBank/DDBJ whole genome shotgun (WGS) entry which is preliminary data.</text>
</comment>
<gene>
    <name evidence="3" type="ORF">IPF40_07270</name>
</gene>
<name>A0A934X5X6_9MICO</name>
<dbReference type="InterPro" id="IPR011990">
    <property type="entry name" value="TPR-like_helical_dom_sf"/>
</dbReference>
<dbReference type="Pfam" id="PF14559">
    <property type="entry name" value="TPR_19"/>
    <property type="match status" value="1"/>
</dbReference>
<evidence type="ECO:0000256" key="2">
    <source>
        <dbReference type="SAM" id="MobiDB-lite"/>
    </source>
</evidence>
<dbReference type="GO" id="GO:0005737">
    <property type="term" value="C:cytoplasm"/>
    <property type="evidence" value="ECO:0007669"/>
    <property type="project" value="TreeGrafter"/>
</dbReference>
<protein>
    <submittedName>
        <fullName evidence="3">Tetratricopeptide repeat protein</fullName>
    </submittedName>
</protein>
<feature type="compositionally biased region" description="Gly residues" evidence="2">
    <location>
        <begin position="29"/>
        <end position="41"/>
    </location>
</feature>
<organism evidence="3 4">
    <name type="scientific">Candidatus Phosphoribacter hodrii</name>
    <dbReference type="NCBI Taxonomy" id="2953743"/>
    <lineage>
        <taxon>Bacteria</taxon>
        <taxon>Bacillati</taxon>
        <taxon>Actinomycetota</taxon>
        <taxon>Actinomycetes</taxon>
        <taxon>Micrococcales</taxon>
        <taxon>Dermatophilaceae</taxon>
        <taxon>Candidatus Phosphoribacter</taxon>
    </lineage>
</organism>
<sequence length="344" mass="34417">MSSSPFTAAALRGAVDLSAFKRPANGPGARPGGAAGAGSAGSAGAAGAAGGSGAPGASASSGGDLVVSVNDATFQDIATTSLRVPIVVVLWSARLAQTASFVGVMADVARDNGGRFQVASVDVDTSPGLLRAFQIQSVPATIGLVQGQPVPLFVGALPPSEIQPWIDELLKLAVQMGVTGRVSVGDDAPAVVEGADGVDGAEAAEDELPPLIAAAYDAIERGDLDAAIAAYEEALTQNPADTEAALGLSQVRLLKRTEGVDAVAARAAAAADPLDVAAQTVVADLDVLGGHVPDAFARLVDTVRATAGDDRNAARQHLLGLFEVVGASDERVVKARRALMSALF</sequence>
<dbReference type="GO" id="GO:0015035">
    <property type="term" value="F:protein-disulfide reductase activity"/>
    <property type="evidence" value="ECO:0007669"/>
    <property type="project" value="TreeGrafter"/>
</dbReference>
<proteinExistence type="predicted"/>
<dbReference type="PANTHER" id="PTHR45663:SF11">
    <property type="entry name" value="GEO12009P1"/>
    <property type="match status" value="1"/>
</dbReference>